<name>A0ABS3TUJ0_9PSED</name>
<proteinExistence type="predicted"/>
<keyword evidence="2" id="KW-1185">Reference proteome</keyword>
<accession>A0ABS3TUJ0</accession>
<dbReference type="EMBL" id="JAELYA010000006">
    <property type="protein sequence ID" value="MBO3276808.1"/>
    <property type="molecule type" value="Genomic_DNA"/>
</dbReference>
<sequence>MSDHGHSAFLTPWAIQGLFREATGHELEWVYPGDAGPALCRDAPPWPAKGSLRRQDEVIYVCL</sequence>
<dbReference type="Proteomes" id="UP000669060">
    <property type="component" value="Unassembled WGS sequence"/>
</dbReference>
<evidence type="ECO:0000313" key="1">
    <source>
        <dbReference type="EMBL" id="MBO3276808.1"/>
    </source>
</evidence>
<organism evidence="1 2">
    <name type="scientific">Pseudomonas schmalbachii</name>
    <dbReference type="NCBI Taxonomy" id="2816993"/>
    <lineage>
        <taxon>Bacteria</taxon>
        <taxon>Pseudomonadati</taxon>
        <taxon>Pseudomonadota</taxon>
        <taxon>Gammaproteobacteria</taxon>
        <taxon>Pseudomonadales</taxon>
        <taxon>Pseudomonadaceae</taxon>
        <taxon>Pseudomonas</taxon>
    </lineage>
</organism>
<comment type="caution">
    <text evidence="1">The sequence shown here is derived from an EMBL/GenBank/DDBJ whole genome shotgun (WGS) entry which is preliminary data.</text>
</comment>
<reference evidence="1 2" key="1">
    <citation type="submission" date="2020-12" db="EMBL/GenBank/DDBJ databases">
        <title>Pseudomonas schmalbachii sp. nov. isolated from millipede gut.</title>
        <authorList>
            <person name="Shelomi M."/>
        </authorList>
    </citation>
    <scope>NUCLEOTIDE SEQUENCE [LARGE SCALE GENOMIC DNA]</scope>
    <source>
        <strain evidence="1 2">Milli4</strain>
    </source>
</reference>
<evidence type="ECO:0000313" key="2">
    <source>
        <dbReference type="Proteomes" id="UP000669060"/>
    </source>
</evidence>
<protein>
    <submittedName>
        <fullName evidence="1">Uncharacterized protein</fullName>
    </submittedName>
</protein>
<gene>
    <name evidence="1" type="ORF">JFY56_16410</name>
</gene>